<name>A0ABR1GI05_9HYPO</name>
<accession>A0ABR1GI05</accession>
<sequence length="68" mass="7824">MMVQALDYEEKNTRTKDLSEFIGAEKKVVILKPFATSIVAEWSKYRGEIETKAMDNSVLDQEQDAYYG</sequence>
<comment type="caution">
    <text evidence="1">The sequence shown here is derived from an EMBL/GenBank/DDBJ whole genome shotgun (WGS) entry which is preliminary data.</text>
</comment>
<gene>
    <name evidence="1" type="ORF">QQX98_012863</name>
</gene>
<evidence type="ECO:0000313" key="1">
    <source>
        <dbReference type="EMBL" id="KAK7397771.1"/>
    </source>
</evidence>
<dbReference type="EMBL" id="JAZAVJ010000437">
    <property type="protein sequence ID" value="KAK7397771.1"/>
    <property type="molecule type" value="Genomic_DNA"/>
</dbReference>
<keyword evidence="2" id="KW-1185">Reference proteome</keyword>
<reference evidence="1 2" key="1">
    <citation type="journal article" date="2025" name="Microbiol. Resour. Announc.">
        <title>Draft genome sequences for Neonectria magnoliae and Neonectria punicea, canker pathogens of Liriodendron tulipifera and Acer saccharum in West Virginia.</title>
        <authorList>
            <person name="Petronek H.M."/>
            <person name="Kasson M.T."/>
            <person name="Metheny A.M."/>
            <person name="Stauder C.M."/>
            <person name="Lovett B."/>
            <person name="Lynch S.C."/>
            <person name="Garnas J.R."/>
            <person name="Kasson L.R."/>
            <person name="Stajich J.E."/>
        </authorList>
    </citation>
    <scope>NUCLEOTIDE SEQUENCE [LARGE SCALE GENOMIC DNA]</scope>
    <source>
        <strain evidence="1 2">NRRL 64653</strain>
    </source>
</reference>
<protein>
    <submittedName>
        <fullName evidence="1">Uncharacterized protein</fullName>
    </submittedName>
</protein>
<evidence type="ECO:0000313" key="2">
    <source>
        <dbReference type="Proteomes" id="UP001498476"/>
    </source>
</evidence>
<proteinExistence type="predicted"/>
<dbReference type="Proteomes" id="UP001498476">
    <property type="component" value="Unassembled WGS sequence"/>
</dbReference>
<organism evidence="1 2">
    <name type="scientific">Neonectria punicea</name>
    <dbReference type="NCBI Taxonomy" id="979145"/>
    <lineage>
        <taxon>Eukaryota</taxon>
        <taxon>Fungi</taxon>
        <taxon>Dikarya</taxon>
        <taxon>Ascomycota</taxon>
        <taxon>Pezizomycotina</taxon>
        <taxon>Sordariomycetes</taxon>
        <taxon>Hypocreomycetidae</taxon>
        <taxon>Hypocreales</taxon>
        <taxon>Nectriaceae</taxon>
        <taxon>Neonectria</taxon>
    </lineage>
</organism>